<dbReference type="AlphaFoldDB" id="A0A388K2M6"/>
<feature type="region of interest" description="Disordered" evidence="1">
    <location>
        <begin position="168"/>
        <end position="197"/>
    </location>
</feature>
<proteinExistence type="predicted"/>
<protein>
    <submittedName>
        <fullName evidence="2">Uncharacterized protein</fullName>
    </submittedName>
</protein>
<feature type="compositionally biased region" description="Basic and acidic residues" evidence="1">
    <location>
        <begin position="258"/>
        <end position="271"/>
    </location>
</feature>
<feature type="compositionally biased region" description="Basic and acidic residues" evidence="1">
    <location>
        <begin position="790"/>
        <end position="800"/>
    </location>
</feature>
<feature type="compositionally biased region" description="Basic and acidic residues" evidence="1">
    <location>
        <begin position="282"/>
        <end position="304"/>
    </location>
</feature>
<feature type="region of interest" description="Disordered" evidence="1">
    <location>
        <begin position="220"/>
        <end position="338"/>
    </location>
</feature>
<feature type="region of interest" description="Disordered" evidence="1">
    <location>
        <begin position="424"/>
        <end position="460"/>
    </location>
</feature>
<evidence type="ECO:0000256" key="1">
    <source>
        <dbReference type="SAM" id="MobiDB-lite"/>
    </source>
</evidence>
<feature type="compositionally biased region" description="Gly residues" evidence="1">
    <location>
        <begin position="168"/>
        <end position="188"/>
    </location>
</feature>
<feature type="compositionally biased region" description="Acidic residues" evidence="1">
    <location>
        <begin position="272"/>
        <end position="281"/>
    </location>
</feature>
<organism evidence="2 3">
    <name type="scientific">Chara braunii</name>
    <name type="common">Braun's stonewort</name>
    <dbReference type="NCBI Taxonomy" id="69332"/>
    <lineage>
        <taxon>Eukaryota</taxon>
        <taxon>Viridiplantae</taxon>
        <taxon>Streptophyta</taxon>
        <taxon>Charophyceae</taxon>
        <taxon>Charales</taxon>
        <taxon>Characeae</taxon>
        <taxon>Chara</taxon>
    </lineage>
</organism>
<accession>A0A388K2M6</accession>
<dbReference type="Proteomes" id="UP000265515">
    <property type="component" value="Unassembled WGS sequence"/>
</dbReference>
<evidence type="ECO:0000313" key="3">
    <source>
        <dbReference type="Proteomes" id="UP000265515"/>
    </source>
</evidence>
<gene>
    <name evidence="2" type="ORF">CBR_g41231</name>
</gene>
<comment type="caution">
    <text evidence="2">The sequence shown here is derived from an EMBL/GenBank/DDBJ whole genome shotgun (WGS) entry which is preliminary data.</text>
</comment>
<dbReference type="EMBL" id="BFEA01000048">
    <property type="protein sequence ID" value="GBG64312.1"/>
    <property type="molecule type" value="Genomic_DNA"/>
</dbReference>
<feature type="region of interest" description="Disordered" evidence="1">
    <location>
        <begin position="757"/>
        <end position="827"/>
    </location>
</feature>
<feature type="compositionally biased region" description="Polar residues" evidence="1">
    <location>
        <begin position="705"/>
        <end position="716"/>
    </location>
</feature>
<sequence length="827" mass="90483">MGKPGPGADPIIAFNRAAKSLAPLVSPIPLTTNLNGNRYVERSNNVTVDPDLNSVRSKPSASRTIVSKNKGITATATDNLGRSLNSHGQHGTDDQGGLEGEGFITPSDRPFLGAPVESPRRLSWRPLKSQRHSFARTQSAFSTASFLRPHHIPERLWLRVGRLAFRGAGGGRGGGVGRRVESGEGGPGRNSRSFASNTRYGLGEMSSTWCFLYGETPRRVGDPTNQSSLSDRDRSPTDDDSSMASTHGLGAMSAASPREGEARGDLKSGRESDEEEEDDDADWRQKSSDHVTRAFDERRPEHARPHSVIPTTSPEPRISSPWSTQITGHRSSPLQDHRILSSTTPQPLQLTQHPNTPAAAQILFSSDPYLAHNNLPSARTTRVDSASENMSARADVRSGALQAMPKSGWSSPQIDEHGVRWPVQNAKKTGNNPPIEVWEAKNNSRGPVSKPVTPGRKGLVPPYMAKATSELLNTDDWSFVKDDDAFLSYVTGMSAEERDATTLAFAEEVAQRIEKSKHLRSDLSYKGAKNSFPDVTEQLRGFHGGQDWLPNTHYVLQKFAARVRKRGLGDREEGGDAKKGALAAGILRVPGNKNLEPKEATWQPAMQGSVMGLSKRKKMLKGRPKLFDAQASVRAQQLMTVRQAIQMTLADAQQAKEKFRKEMNPDLQVDEEDMPPASLTTGDVNLEVSPPKGGGDDELRATVTAEVTSEAGLQSSEDNETAVPRKGAKEKEAEGLEMAQEEVKELYQRTIGSKLKVLPEQEMPQAKSADQQMESDVNESKMAQLPPHVRFKDVKGRPDRPLFYLHPGQTVGGRAQFPSDKGKKWRI</sequence>
<dbReference type="Gramene" id="GBG64312">
    <property type="protein sequence ID" value="GBG64312"/>
    <property type="gene ID" value="CBR_g41231"/>
</dbReference>
<keyword evidence="3" id="KW-1185">Reference proteome</keyword>
<feature type="compositionally biased region" description="Polar residues" evidence="1">
    <location>
        <begin position="309"/>
        <end position="338"/>
    </location>
</feature>
<evidence type="ECO:0000313" key="2">
    <source>
        <dbReference type="EMBL" id="GBG64312.1"/>
    </source>
</evidence>
<feature type="region of interest" description="Disordered" evidence="1">
    <location>
        <begin position="666"/>
        <end position="737"/>
    </location>
</feature>
<reference evidence="2 3" key="1">
    <citation type="journal article" date="2018" name="Cell">
        <title>The Chara Genome: Secondary Complexity and Implications for Plant Terrestrialization.</title>
        <authorList>
            <person name="Nishiyama T."/>
            <person name="Sakayama H."/>
            <person name="Vries J.D."/>
            <person name="Buschmann H."/>
            <person name="Saint-Marcoux D."/>
            <person name="Ullrich K.K."/>
            <person name="Haas F.B."/>
            <person name="Vanderstraeten L."/>
            <person name="Becker D."/>
            <person name="Lang D."/>
            <person name="Vosolsobe S."/>
            <person name="Rombauts S."/>
            <person name="Wilhelmsson P.K.I."/>
            <person name="Janitza P."/>
            <person name="Kern R."/>
            <person name="Heyl A."/>
            <person name="Rumpler F."/>
            <person name="Villalobos L.I.A.C."/>
            <person name="Clay J.M."/>
            <person name="Skokan R."/>
            <person name="Toyoda A."/>
            <person name="Suzuki Y."/>
            <person name="Kagoshima H."/>
            <person name="Schijlen E."/>
            <person name="Tajeshwar N."/>
            <person name="Catarino B."/>
            <person name="Hetherington A.J."/>
            <person name="Saltykova A."/>
            <person name="Bonnot C."/>
            <person name="Breuninger H."/>
            <person name="Symeonidi A."/>
            <person name="Radhakrishnan G.V."/>
            <person name="Van Nieuwerburgh F."/>
            <person name="Deforce D."/>
            <person name="Chang C."/>
            <person name="Karol K.G."/>
            <person name="Hedrich R."/>
            <person name="Ulvskov P."/>
            <person name="Glockner G."/>
            <person name="Delwiche C.F."/>
            <person name="Petrasek J."/>
            <person name="Van de Peer Y."/>
            <person name="Friml J."/>
            <person name="Beilby M."/>
            <person name="Dolan L."/>
            <person name="Kohara Y."/>
            <person name="Sugano S."/>
            <person name="Fujiyama A."/>
            <person name="Delaux P.-M."/>
            <person name="Quint M."/>
            <person name="TheiBen G."/>
            <person name="Hagemann M."/>
            <person name="Harholt J."/>
            <person name="Dunand C."/>
            <person name="Zachgo S."/>
            <person name="Langdale J."/>
            <person name="Maumus F."/>
            <person name="Straeten D.V.D."/>
            <person name="Gould S.B."/>
            <person name="Rensing S.A."/>
        </authorList>
    </citation>
    <scope>NUCLEOTIDE SEQUENCE [LARGE SCALE GENOMIC DNA]</scope>
    <source>
        <strain evidence="2 3">S276</strain>
    </source>
</reference>
<name>A0A388K2M6_CHABU</name>